<evidence type="ECO:0008006" key="5">
    <source>
        <dbReference type="Google" id="ProtNLM"/>
    </source>
</evidence>
<evidence type="ECO:0000256" key="1">
    <source>
        <dbReference type="SAM" id="MobiDB-lite"/>
    </source>
</evidence>
<dbReference type="PANTHER" id="PTHR43737:SF1">
    <property type="entry name" value="DUF1501 DOMAIN-CONTAINING PROTEIN"/>
    <property type="match status" value="1"/>
</dbReference>
<dbReference type="Pfam" id="PF07394">
    <property type="entry name" value="DUF1501"/>
    <property type="match status" value="1"/>
</dbReference>
<feature type="signal peptide" evidence="2">
    <location>
        <begin position="1"/>
        <end position="29"/>
    </location>
</feature>
<reference evidence="3 4" key="1">
    <citation type="submission" date="2019-08" db="EMBL/GenBank/DDBJ databases">
        <title>Deep-cultivation of Planctomycetes and their phenomic and genomic characterization uncovers novel biology.</title>
        <authorList>
            <person name="Wiegand S."/>
            <person name="Jogler M."/>
            <person name="Boedeker C."/>
            <person name="Pinto D."/>
            <person name="Vollmers J."/>
            <person name="Rivas-Marin E."/>
            <person name="Kohn T."/>
            <person name="Peeters S.H."/>
            <person name="Heuer A."/>
            <person name="Rast P."/>
            <person name="Oberbeckmann S."/>
            <person name="Bunk B."/>
            <person name="Jeske O."/>
            <person name="Meyerdierks A."/>
            <person name="Storesund J.E."/>
            <person name="Kallscheuer N."/>
            <person name="Luecker S."/>
            <person name="Lage O.M."/>
            <person name="Pohl T."/>
            <person name="Merkel B.J."/>
            <person name="Hornburger P."/>
            <person name="Mueller R.-W."/>
            <person name="Bruemmer F."/>
            <person name="Labrenz M."/>
            <person name="Spormann A.M."/>
            <person name="Op den Camp H."/>
            <person name="Overmann J."/>
            <person name="Amann R."/>
            <person name="Jetten M.S.M."/>
            <person name="Mascher T."/>
            <person name="Medema M.H."/>
            <person name="Devos D.P."/>
            <person name="Kaster A.-K."/>
            <person name="Ovreas L."/>
            <person name="Rohde M."/>
            <person name="Galperin M.Y."/>
            <person name="Jogler C."/>
        </authorList>
    </citation>
    <scope>NUCLEOTIDE SEQUENCE [LARGE SCALE GENOMIC DNA]</scope>
    <source>
        <strain evidence="3 4">FC18</strain>
    </source>
</reference>
<feature type="chain" id="PRO_5022870087" description="Sulfatase" evidence="2">
    <location>
        <begin position="30"/>
        <end position="465"/>
    </location>
</feature>
<proteinExistence type="predicted"/>
<accession>A0A5B9PDG5</accession>
<dbReference type="STRING" id="980251.GCA_001642875_01224"/>
<evidence type="ECO:0000313" key="3">
    <source>
        <dbReference type="EMBL" id="QEG24428.1"/>
    </source>
</evidence>
<dbReference type="EMBL" id="CP042912">
    <property type="protein sequence ID" value="QEG24428.1"/>
    <property type="molecule type" value="Genomic_DNA"/>
</dbReference>
<dbReference type="InterPro" id="IPR006311">
    <property type="entry name" value="TAT_signal"/>
</dbReference>
<gene>
    <name evidence="3" type="ORF">MFFC18_43470</name>
</gene>
<keyword evidence="4" id="KW-1185">Reference proteome</keyword>
<protein>
    <recommendedName>
        <fullName evidence="5">Sulfatase</fullName>
    </recommendedName>
</protein>
<dbReference type="AlphaFoldDB" id="A0A5B9PDG5"/>
<organism evidence="3 4">
    <name type="scientific">Mariniblastus fucicola</name>
    <dbReference type="NCBI Taxonomy" id="980251"/>
    <lineage>
        <taxon>Bacteria</taxon>
        <taxon>Pseudomonadati</taxon>
        <taxon>Planctomycetota</taxon>
        <taxon>Planctomycetia</taxon>
        <taxon>Pirellulales</taxon>
        <taxon>Pirellulaceae</taxon>
        <taxon>Mariniblastus</taxon>
    </lineage>
</organism>
<keyword evidence="2" id="KW-0732">Signal</keyword>
<evidence type="ECO:0000313" key="4">
    <source>
        <dbReference type="Proteomes" id="UP000322214"/>
    </source>
</evidence>
<dbReference type="RefSeq" id="WP_075083994.1">
    <property type="nucleotide sequence ID" value="NZ_CP042912.1"/>
</dbReference>
<feature type="region of interest" description="Disordered" evidence="1">
    <location>
        <begin position="202"/>
        <end position="226"/>
    </location>
</feature>
<dbReference type="Proteomes" id="UP000322214">
    <property type="component" value="Chromosome"/>
</dbReference>
<dbReference type="KEGG" id="mff:MFFC18_43470"/>
<dbReference type="SUPFAM" id="SSF53649">
    <property type="entry name" value="Alkaline phosphatase-like"/>
    <property type="match status" value="1"/>
</dbReference>
<dbReference type="PANTHER" id="PTHR43737">
    <property type="entry name" value="BLL7424 PROTEIN"/>
    <property type="match status" value="1"/>
</dbReference>
<sequence length="465" mass="51060" precursor="true">MNSMFSRRQMLQTLSSGFGYLAFSSLATAAAARESLDDKPTNPLAPKDPHFAAKAKRVIFLCMRGGPSHLDTFDYKPELIKNHGKTGAFRGSLLKSPWEFKQRGESGLWISELLPEIGSMADELCLLRGMNTDLPVHPRAMTQLHTGATQFVRPSLGAWTLYGLGTENESMPGFVSINSPAGASQEMGSAFIPSVYAGTKVGGSGGRGGRAMRRGGSTSTVPDIRNSGLTTKQQRTQLDFIQRLNQEKMQRDQHQPGVEGVIESYELAFRMQSAMPEIMDVSGEDEATLDMYGINESATSAFGRQCLLARRMSESGVRFVEISHNGWDTHFSMDSKIPELCEQIDKPIAGLLTDLKQRGLLEDTLVVWAGEFGRTPYAQNGNGRDHNNKGFTTWMAGGGVKGGFSFGATDENGYEAVEGKCHIHDWHATILHLLGLDHTQLTYRYAGRDFRLTDVHGNILKDIIS</sequence>
<name>A0A5B9PDG5_9BACT</name>
<dbReference type="InterPro" id="IPR017850">
    <property type="entry name" value="Alkaline_phosphatase_core_sf"/>
</dbReference>
<evidence type="ECO:0000256" key="2">
    <source>
        <dbReference type="SAM" id="SignalP"/>
    </source>
</evidence>
<dbReference type="PROSITE" id="PS51318">
    <property type="entry name" value="TAT"/>
    <property type="match status" value="1"/>
</dbReference>
<dbReference type="Gene3D" id="3.40.720.10">
    <property type="entry name" value="Alkaline Phosphatase, subunit A"/>
    <property type="match status" value="1"/>
</dbReference>
<dbReference type="InterPro" id="IPR010869">
    <property type="entry name" value="DUF1501"/>
</dbReference>